<dbReference type="InterPro" id="IPR001867">
    <property type="entry name" value="OmpR/PhoB-type_DNA-bd"/>
</dbReference>
<sequence>MSKILIVEDEAAIADTLIYALQAEGFATHWLTVAAEALALLEREPFDLVILDVGLPDISGFEACKRLRRFSEVPVIFLTARNAEIDRVVGLEIGADDYVVKPFSPRELAARVKVILRRMAPHTDKPTAEVPLGPFRIDLLCYQIHFHGQLLPLTRHEFRLLETLLGQPGRVFSREQLLDALGVAAEAGYERNIDSHIKGLRAKLRVVSPVAKPIQTHRGLGYSCSPAR</sequence>
<dbReference type="InterPro" id="IPR016032">
    <property type="entry name" value="Sig_transdc_resp-reg_C-effctor"/>
</dbReference>
<keyword evidence="7" id="KW-1185">Reference proteome</keyword>
<feature type="domain" description="OmpR/PhoB-type" evidence="5">
    <location>
        <begin position="127"/>
        <end position="226"/>
    </location>
</feature>
<dbReference type="InterPro" id="IPR011006">
    <property type="entry name" value="CheY-like_superfamily"/>
</dbReference>
<dbReference type="NCBIfam" id="NF008296">
    <property type="entry name" value="PRK11083.1"/>
    <property type="match status" value="1"/>
</dbReference>
<organism evidence="6 7">
    <name type="scientific">Microbulbifer spongiae</name>
    <dbReference type="NCBI Taxonomy" id="2944933"/>
    <lineage>
        <taxon>Bacteria</taxon>
        <taxon>Pseudomonadati</taxon>
        <taxon>Pseudomonadota</taxon>
        <taxon>Gammaproteobacteria</taxon>
        <taxon>Cellvibrionales</taxon>
        <taxon>Microbulbiferaceae</taxon>
        <taxon>Microbulbifer</taxon>
    </lineage>
</organism>
<evidence type="ECO:0000259" key="5">
    <source>
        <dbReference type="PROSITE" id="PS51755"/>
    </source>
</evidence>
<evidence type="ECO:0000256" key="2">
    <source>
        <dbReference type="PROSITE-ProRule" id="PRU00169"/>
    </source>
</evidence>
<evidence type="ECO:0000256" key="3">
    <source>
        <dbReference type="PROSITE-ProRule" id="PRU01091"/>
    </source>
</evidence>
<gene>
    <name evidence="6" type="primary">creB</name>
    <name evidence="6" type="ORF">M8T91_01350</name>
</gene>
<proteinExistence type="predicted"/>
<dbReference type="EMBL" id="CP098023">
    <property type="protein sequence ID" value="WKD50103.1"/>
    <property type="molecule type" value="Genomic_DNA"/>
</dbReference>
<dbReference type="InterPro" id="IPR036388">
    <property type="entry name" value="WH-like_DNA-bd_sf"/>
</dbReference>
<dbReference type="PROSITE" id="PS50110">
    <property type="entry name" value="RESPONSE_REGULATORY"/>
    <property type="match status" value="1"/>
</dbReference>
<dbReference type="Pfam" id="PF00486">
    <property type="entry name" value="Trans_reg_C"/>
    <property type="match status" value="1"/>
</dbReference>
<dbReference type="Pfam" id="PF00072">
    <property type="entry name" value="Response_reg"/>
    <property type="match status" value="1"/>
</dbReference>
<dbReference type="SUPFAM" id="SSF52172">
    <property type="entry name" value="CheY-like"/>
    <property type="match status" value="1"/>
</dbReference>
<evidence type="ECO:0000313" key="7">
    <source>
        <dbReference type="Proteomes" id="UP001321520"/>
    </source>
</evidence>
<feature type="domain" description="Response regulatory" evidence="4">
    <location>
        <begin position="3"/>
        <end position="116"/>
    </location>
</feature>
<dbReference type="PANTHER" id="PTHR48111:SF6">
    <property type="entry name" value="TRANSCRIPTIONAL REGULATORY PROTEIN CREB"/>
    <property type="match status" value="1"/>
</dbReference>
<dbReference type="SMART" id="SM00448">
    <property type="entry name" value="REC"/>
    <property type="match status" value="1"/>
</dbReference>
<dbReference type="Gene3D" id="3.40.50.2300">
    <property type="match status" value="1"/>
</dbReference>
<dbReference type="Proteomes" id="UP001321520">
    <property type="component" value="Chromosome"/>
</dbReference>
<accession>A0ABY9EDH8</accession>
<dbReference type="RefSeq" id="WP_301416083.1">
    <property type="nucleotide sequence ID" value="NZ_CP098023.1"/>
</dbReference>
<feature type="modified residue" description="4-aspartylphosphate" evidence="2">
    <location>
        <position position="52"/>
    </location>
</feature>
<keyword evidence="1 3" id="KW-0238">DNA-binding</keyword>
<dbReference type="SMART" id="SM00862">
    <property type="entry name" value="Trans_reg_C"/>
    <property type="match status" value="1"/>
</dbReference>
<evidence type="ECO:0000313" key="6">
    <source>
        <dbReference type="EMBL" id="WKD50103.1"/>
    </source>
</evidence>
<dbReference type="CDD" id="cd00383">
    <property type="entry name" value="trans_reg_C"/>
    <property type="match status" value="1"/>
</dbReference>
<dbReference type="PROSITE" id="PS51755">
    <property type="entry name" value="OMPR_PHOB"/>
    <property type="match status" value="1"/>
</dbReference>
<dbReference type="InterPro" id="IPR001789">
    <property type="entry name" value="Sig_transdc_resp-reg_receiver"/>
</dbReference>
<evidence type="ECO:0000256" key="1">
    <source>
        <dbReference type="ARBA" id="ARBA00023125"/>
    </source>
</evidence>
<dbReference type="Gene3D" id="1.10.10.10">
    <property type="entry name" value="Winged helix-like DNA-binding domain superfamily/Winged helix DNA-binding domain"/>
    <property type="match status" value="1"/>
</dbReference>
<dbReference type="CDD" id="cd17574">
    <property type="entry name" value="REC_OmpR"/>
    <property type="match status" value="1"/>
</dbReference>
<reference evidence="6 7" key="1">
    <citation type="submission" date="2022-05" db="EMBL/GenBank/DDBJ databases">
        <title>Microbulbifer sp. nov., isolated from sponge.</title>
        <authorList>
            <person name="Gao L."/>
        </authorList>
    </citation>
    <scope>NUCLEOTIDE SEQUENCE [LARGE SCALE GENOMIC DNA]</scope>
    <source>
        <strain evidence="6 7">MI-G</strain>
    </source>
</reference>
<name>A0ABY9EDH8_9GAMM</name>
<evidence type="ECO:0000259" key="4">
    <source>
        <dbReference type="PROSITE" id="PS50110"/>
    </source>
</evidence>
<dbReference type="Gene3D" id="6.10.250.690">
    <property type="match status" value="1"/>
</dbReference>
<feature type="DNA-binding region" description="OmpR/PhoB-type" evidence="3">
    <location>
        <begin position="127"/>
        <end position="226"/>
    </location>
</feature>
<dbReference type="InterPro" id="IPR039420">
    <property type="entry name" value="WalR-like"/>
</dbReference>
<keyword evidence="2" id="KW-0597">Phosphoprotein</keyword>
<dbReference type="PANTHER" id="PTHR48111">
    <property type="entry name" value="REGULATOR OF RPOS"/>
    <property type="match status" value="1"/>
</dbReference>
<dbReference type="SUPFAM" id="SSF46894">
    <property type="entry name" value="C-terminal effector domain of the bipartite response regulators"/>
    <property type="match status" value="1"/>
</dbReference>
<protein>
    <submittedName>
        <fullName evidence="6">Two-component system response regulator CreB</fullName>
    </submittedName>
</protein>